<dbReference type="EMBL" id="JAUEPO010000001">
    <property type="protein sequence ID" value="KAK3336400.1"/>
    <property type="molecule type" value="Genomic_DNA"/>
</dbReference>
<organism evidence="3 4">
    <name type="scientific">Cercophora scortea</name>
    <dbReference type="NCBI Taxonomy" id="314031"/>
    <lineage>
        <taxon>Eukaryota</taxon>
        <taxon>Fungi</taxon>
        <taxon>Dikarya</taxon>
        <taxon>Ascomycota</taxon>
        <taxon>Pezizomycotina</taxon>
        <taxon>Sordariomycetes</taxon>
        <taxon>Sordariomycetidae</taxon>
        <taxon>Sordariales</taxon>
        <taxon>Lasiosphaeriaceae</taxon>
        <taxon>Cercophora</taxon>
    </lineage>
</organism>
<reference evidence="3" key="1">
    <citation type="journal article" date="2023" name="Mol. Phylogenet. Evol.">
        <title>Genome-scale phylogeny and comparative genomics of the fungal order Sordariales.</title>
        <authorList>
            <person name="Hensen N."/>
            <person name="Bonometti L."/>
            <person name="Westerberg I."/>
            <person name="Brannstrom I.O."/>
            <person name="Guillou S."/>
            <person name="Cros-Aarteil S."/>
            <person name="Calhoun S."/>
            <person name="Haridas S."/>
            <person name="Kuo A."/>
            <person name="Mondo S."/>
            <person name="Pangilinan J."/>
            <person name="Riley R."/>
            <person name="LaButti K."/>
            <person name="Andreopoulos B."/>
            <person name="Lipzen A."/>
            <person name="Chen C."/>
            <person name="Yan M."/>
            <person name="Daum C."/>
            <person name="Ng V."/>
            <person name="Clum A."/>
            <person name="Steindorff A."/>
            <person name="Ohm R.A."/>
            <person name="Martin F."/>
            <person name="Silar P."/>
            <person name="Natvig D.O."/>
            <person name="Lalanne C."/>
            <person name="Gautier V."/>
            <person name="Ament-Velasquez S.L."/>
            <person name="Kruys A."/>
            <person name="Hutchinson M.I."/>
            <person name="Powell A.J."/>
            <person name="Barry K."/>
            <person name="Miller A.N."/>
            <person name="Grigoriev I.V."/>
            <person name="Debuchy R."/>
            <person name="Gladieux P."/>
            <person name="Hiltunen Thoren M."/>
            <person name="Johannesson H."/>
        </authorList>
    </citation>
    <scope>NUCLEOTIDE SEQUENCE</scope>
    <source>
        <strain evidence="3">SMH4131-1</strain>
    </source>
</reference>
<keyword evidence="4" id="KW-1185">Reference proteome</keyword>
<feature type="region of interest" description="Disordered" evidence="1">
    <location>
        <begin position="1"/>
        <end position="33"/>
    </location>
</feature>
<gene>
    <name evidence="3" type="ORF">B0T19DRAFT_453767</name>
</gene>
<name>A0AAE0J4I1_9PEZI</name>
<proteinExistence type="predicted"/>
<protein>
    <submittedName>
        <fullName evidence="3">Uncharacterized protein</fullName>
    </submittedName>
</protein>
<keyword evidence="2" id="KW-1133">Transmembrane helix</keyword>
<evidence type="ECO:0000256" key="1">
    <source>
        <dbReference type="SAM" id="MobiDB-lite"/>
    </source>
</evidence>
<keyword evidence="2" id="KW-0472">Membrane</keyword>
<accession>A0AAE0J4I1</accession>
<feature type="region of interest" description="Disordered" evidence="1">
    <location>
        <begin position="46"/>
        <end position="68"/>
    </location>
</feature>
<evidence type="ECO:0000313" key="4">
    <source>
        <dbReference type="Proteomes" id="UP001286456"/>
    </source>
</evidence>
<comment type="caution">
    <text evidence="3">The sequence shown here is derived from an EMBL/GenBank/DDBJ whole genome shotgun (WGS) entry which is preliminary data.</text>
</comment>
<evidence type="ECO:0000313" key="3">
    <source>
        <dbReference type="EMBL" id="KAK3336400.1"/>
    </source>
</evidence>
<evidence type="ECO:0000256" key="2">
    <source>
        <dbReference type="SAM" id="Phobius"/>
    </source>
</evidence>
<dbReference type="Proteomes" id="UP001286456">
    <property type="component" value="Unassembled WGS sequence"/>
</dbReference>
<keyword evidence="2" id="KW-0812">Transmembrane</keyword>
<feature type="transmembrane region" description="Helical" evidence="2">
    <location>
        <begin position="181"/>
        <end position="208"/>
    </location>
</feature>
<sequence length="518" mass="55169">MVEAERRPYLRKKGGWRGHHEPRPRPCPSFYDESHPTYTVPITSITSTMENSSSTTPPLVPPTPFAMQPASPTYGTTVTCLAGPGSQIPVTYPSPTSVSTLTITSTSTSTSPITVTATTTFTTWPATCSSTCPTSGALATITQTHTTTFSGAITQAPLTSPSNHGISPDAASQISQCSAGISIGVVVGSCIGCAAFGLIVGALALFFIMRRRKKTESPASSIIRTSPPNQGGSPSGGLAGLAAFKANLKPRTNQDPKGEEEDLLARLARLGTMIQQHVESNYHLDVIQTSPASMAETLTQQLTNSLYHDPSHLARLCLAPATRHVALRHVIATALFSAIDFRTMNNRSSLLPPVMVEMQRAMSRADGGALTPQVEHALREWQKLSLFLLHQARPHEAATTTTAAAAPIPSNQDPPAAIKPQVASLRALLDPILAPFTPTSHDERYRQSESLEDLIWEGARFGYLLLSRPDRWGSDWRVAGGREMVVVVVPGLLRFGRDGGGTAAAQAVGRPVTASAAW</sequence>
<feature type="region of interest" description="Disordered" evidence="1">
    <location>
        <begin position="217"/>
        <end position="236"/>
    </location>
</feature>
<reference evidence="3" key="2">
    <citation type="submission" date="2023-06" db="EMBL/GenBank/DDBJ databases">
        <authorList>
            <consortium name="Lawrence Berkeley National Laboratory"/>
            <person name="Haridas S."/>
            <person name="Hensen N."/>
            <person name="Bonometti L."/>
            <person name="Westerberg I."/>
            <person name="Brannstrom I.O."/>
            <person name="Guillou S."/>
            <person name="Cros-Aarteil S."/>
            <person name="Calhoun S."/>
            <person name="Kuo A."/>
            <person name="Mondo S."/>
            <person name="Pangilinan J."/>
            <person name="Riley R."/>
            <person name="Labutti K."/>
            <person name="Andreopoulos B."/>
            <person name="Lipzen A."/>
            <person name="Chen C."/>
            <person name="Yanf M."/>
            <person name="Daum C."/>
            <person name="Ng V."/>
            <person name="Clum A."/>
            <person name="Steindorff A."/>
            <person name="Ohm R."/>
            <person name="Martin F."/>
            <person name="Silar P."/>
            <person name="Natvig D."/>
            <person name="Lalanne C."/>
            <person name="Gautier V."/>
            <person name="Ament-Velasquez S.L."/>
            <person name="Kruys A."/>
            <person name="Hutchinson M.I."/>
            <person name="Powell A.J."/>
            <person name="Barry K."/>
            <person name="Miller A.N."/>
            <person name="Grigoriev I.V."/>
            <person name="Debuchy R."/>
            <person name="Gladieux P."/>
            <person name="Thoren M.H."/>
            <person name="Johannesson H."/>
        </authorList>
    </citation>
    <scope>NUCLEOTIDE SEQUENCE</scope>
    <source>
        <strain evidence="3">SMH4131-1</strain>
    </source>
</reference>
<dbReference type="AlphaFoldDB" id="A0AAE0J4I1"/>